<accession>A0A0M8ZWP1</accession>
<gene>
    <name evidence="1" type="ORF">WN51_01848</name>
</gene>
<evidence type="ECO:0000313" key="2">
    <source>
        <dbReference type="Proteomes" id="UP000053105"/>
    </source>
</evidence>
<proteinExistence type="predicted"/>
<evidence type="ECO:0000313" key="1">
    <source>
        <dbReference type="EMBL" id="KOX72635.1"/>
    </source>
</evidence>
<sequence>MKEGEMTRQSKEINAKFGLENRTQHISVSFEMDKRFRGGDPEGRPGGKCGLNRDTSRRYTFLSFGSPSQLDMDFSEVWLDLCQRCKRAGGKFPNEYMRQLLPEFLIRKRCCNCCDRLQRISIYEMLFLWSREPAPAPRAGPWFAWFATALVLWRCRRSVVKAILAASPLRLLKRRNLLPKTSSKASSTATLTKQRLRSENSLLQRKHRHTGVRTKVKRLCTGDGPHVTSSTFTIQGQQIHYKVTRSGKIYGKYPNKVATPMTNGQGNH</sequence>
<dbReference type="EMBL" id="KQ435816">
    <property type="protein sequence ID" value="KOX72635.1"/>
    <property type="molecule type" value="Genomic_DNA"/>
</dbReference>
<dbReference type="Proteomes" id="UP000053105">
    <property type="component" value="Unassembled WGS sequence"/>
</dbReference>
<name>A0A0M8ZWP1_9HYME</name>
<dbReference type="OrthoDB" id="7682835at2759"/>
<organism evidence="1 2">
    <name type="scientific">Melipona quadrifasciata</name>
    <dbReference type="NCBI Taxonomy" id="166423"/>
    <lineage>
        <taxon>Eukaryota</taxon>
        <taxon>Metazoa</taxon>
        <taxon>Ecdysozoa</taxon>
        <taxon>Arthropoda</taxon>
        <taxon>Hexapoda</taxon>
        <taxon>Insecta</taxon>
        <taxon>Pterygota</taxon>
        <taxon>Neoptera</taxon>
        <taxon>Endopterygota</taxon>
        <taxon>Hymenoptera</taxon>
        <taxon>Apocrita</taxon>
        <taxon>Aculeata</taxon>
        <taxon>Apoidea</taxon>
        <taxon>Anthophila</taxon>
        <taxon>Apidae</taxon>
        <taxon>Melipona</taxon>
    </lineage>
</organism>
<reference evidence="1 2" key="1">
    <citation type="submission" date="2015-07" db="EMBL/GenBank/DDBJ databases">
        <title>The genome of Melipona quadrifasciata.</title>
        <authorList>
            <person name="Pan H."/>
            <person name="Kapheim K."/>
        </authorList>
    </citation>
    <scope>NUCLEOTIDE SEQUENCE [LARGE SCALE GENOMIC DNA]</scope>
    <source>
        <strain evidence="1">0111107301</strain>
        <tissue evidence="1">Whole body</tissue>
    </source>
</reference>
<protein>
    <submittedName>
        <fullName evidence="1">Uncharacterized protein</fullName>
    </submittedName>
</protein>
<dbReference type="AlphaFoldDB" id="A0A0M8ZWP1"/>
<keyword evidence="2" id="KW-1185">Reference proteome</keyword>